<dbReference type="InterPro" id="IPR016181">
    <property type="entry name" value="Acyl_CoA_acyltransferase"/>
</dbReference>
<evidence type="ECO:0000259" key="1">
    <source>
        <dbReference type="PROSITE" id="PS51186"/>
    </source>
</evidence>
<feature type="domain" description="N-acetyltransferase" evidence="1">
    <location>
        <begin position="8"/>
        <end position="191"/>
    </location>
</feature>
<dbReference type="CDD" id="cd04301">
    <property type="entry name" value="NAT_SF"/>
    <property type="match status" value="1"/>
</dbReference>
<dbReference type="Pfam" id="PF00583">
    <property type="entry name" value="Acetyltransf_1"/>
    <property type="match status" value="1"/>
</dbReference>
<dbReference type="Proteomes" id="UP000197068">
    <property type="component" value="Unassembled WGS sequence"/>
</dbReference>
<comment type="caution">
    <text evidence="2">The sequence shown here is derived from an EMBL/GenBank/DDBJ whole genome shotgun (WGS) entry which is preliminary data.</text>
</comment>
<protein>
    <recommendedName>
        <fullName evidence="1">N-acetyltransferase domain-containing protein</fullName>
    </recommendedName>
</protein>
<dbReference type="SUPFAM" id="SSF55729">
    <property type="entry name" value="Acyl-CoA N-acyltransferases (Nat)"/>
    <property type="match status" value="1"/>
</dbReference>
<sequence>MTNQKNTIRYVPLTSAYFSQVITLANQVHGKGYLDNDKLSQWTNKGIVNTINCSFVALLDNKLIGFRSTYSANKWPIDHWCSPTLWQVEPQKCCYFKCNTVDEKHRGLGIGKQLLQLAIEAAKQQGALAGISHLWQQSPNNSAVAYFTKCGGKLIKSHPDRWHEESKQGYQCILCGHDCHCEAAEMIIHFDNKGSLSD</sequence>
<dbReference type="InterPro" id="IPR000182">
    <property type="entry name" value="GNAT_dom"/>
</dbReference>
<accession>A0ABQ0MQN1</accession>
<gene>
    <name evidence="2" type="ORF">MTCD1_00280</name>
</gene>
<name>A0ABQ0MQN1_9GAMM</name>
<proteinExistence type="predicted"/>
<dbReference type="RefSeq" id="WP_057182235.1">
    <property type="nucleotide sequence ID" value="NZ_BDQM01000001.1"/>
</dbReference>
<reference evidence="2 3" key="1">
    <citation type="submission" date="2017-06" db="EMBL/GenBank/DDBJ databases">
        <title>Whole Genome Sequences of Colwellia marinimaniae MTCD1.</title>
        <authorList>
            <person name="Kusumoto H."/>
            <person name="Inoue M."/>
            <person name="Tanikawa K."/>
            <person name="Maeji H."/>
            <person name="Cameron J.H."/>
            <person name="Bartlett D.H."/>
        </authorList>
    </citation>
    <scope>NUCLEOTIDE SEQUENCE [LARGE SCALE GENOMIC DNA]</scope>
    <source>
        <strain evidence="2 3">MTCD1</strain>
    </source>
</reference>
<evidence type="ECO:0000313" key="3">
    <source>
        <dbReference type="Proteomes" id="UP000197068"/>
    </source>
</evidence>
<organism evidence="2 3">
    <name type="scientific">Colwellia marinimaniae</name>
    <dbReference type="NCBI Taxonomy" id="1513592"/>
    <lineage>
        <taxon>Bacteria</taxon>
        <taxon>Pseudomonadati</taxon>
        <taxon>Pseudomonadota</taxon>
        <taxon>Gammaproteobacteria</taxon>
        <taxon>Alteromonadales</taxon>
        <taxon>Colwelliaceae</taxon>
        <taxon>Colwellia</taxon>
    </lineage>
</organism>
<dbReference type="EMBL" id="BDQM01000001">
    <property type="protein sequence ID" value="GAW94683.1"/>
    <property type="molecule type" value="Genomic_DNA"/>
</dbReference>
<keyword evidence="3" id="KW-1185">Reference proteome</keyword>
<dbReference type="Gene3D" id="3.40.630.30">
    <property type="match status" value="1"/>
</dbReference>
<dbReference type="PROSITE" id="PS51186">
    <property type="entry name" value="GNAT"/>
    <property type="match status" value="1"/>
</dbReference>
<evidence type="ECO:0000313" key="2">
    <source>
        <dbReference type="EMBL" id="GAW94683.1"/>
    </source>
</evidence>